<dbReference type="KEGG" id="crie:AK829_05255"/>
<gene>
    <name evidence="1" type="ORF">AK829_05255</name>
</gene>
<accession>A0A0K1RBA2</accession>
<dbReference type="PROSITE" id="PS51257">
    <property type="entry name" value="PROKAR_LIPOPROTEIN"/>
    <property type="match status" value="1"/>
</dbReference>
<dbReference type="AlphaFoldDB" id="A0A0K1RBA2"/>
<dbReference type="STRING" id="156976.AK829_05255"/>
<dbReference type="RefSeq" id="WP_052204866.1">
    <property type="nucleotide sequence ID" value="NZ_CP012342.1"/>
</dbReference>
<organism evidence="1 2">
    <name type="scientific">Corynebacterium riegelii</name>
    <dbReference type="NCBI Taxonomy" id="156976"/>
    <lineage>
        <taxon>Bacteria</taxon>
        <taxon>Bacillati</taxon>
        <taxon>Actinomycetota</taxon>
        <taxon>Actinomycetes</taxon>
        <taxon>Mycobacteriales</taxon>
        <taxon>Corynebacteriaceae</taxon>
        <taxon>Corynebacterium</taxon>
    </lineage>
</organism>
<reference evidence="1 2" key="1">
    <citation type="submission" date="2015-08" db="EMBL/GenBank/DDBJ databases">
        <authorList>
            <person name="Babu N.S."/>
            <person name="Beckwith C.J."/>
            <person name="Beseler K.G."/>
            <person name="Brison A."/>
            <person name="Carone J.V."/>
            <person name="Caskin T.P."/>
            <person name="Diamond M."/>
            <person name="Durham M.E."/>
            <person name="Foxe J.M."/>
            <person name="Go M."/>
            <person name="Henderson B.A."/>
            <person name="Jones I.B."/>
            <person name="McGettigan J.A."/>
            <person name="Micheletti S.J."/>
            <person name="Nasrallah M.E."/>
            <person name="Ortiz D."/>
            <person name="Piller C.R."/>
            <person name="Privatt S.R."/>
            <person name="Schneider S.L."/>
            <person name="Sharp S."/>
            <person name="Smith T.C."/>
            <person name="Stanton J.D."/>
            <person name="Ullery H.E."/>
            <person name="Wilson R.J."/>
            <person name="Serrano M.G."/>
            <person name="Buck G."/>
            <person name="Lee V."/>
            <person name="Wang Y."/>
            <person name="Carvalho R."/>
            <person name="Voegtly L."/>
            <person name="Shi R."/>
            <person name="Duckworth R."/>
            <person name="Johnson A."/>
            <person name="Loviza R."/>
            <person name="Walstead R."/>
            <person name="Shah Z."/>
            <person name="Kiflezghi M."/>
            <person name="Wade K."/>
            <person name="Ball S.L."/>
            <person name="Bradley K.W."/>
            <person name="Asai D.J."/>
            <person name="Bowman C.A."/>
            <person name="Russell D.A."/>
            <person name="Pope W.H."/>
            <person name="Jacobs-Sera D."/>
            <person name="Hendrix R.W."/>
            <person name="Hatfull G.F."/>
        </authorList>
    </citation>
    <scope>NUCLEOTIDE SEQUENCE [LARGE SCALE GENOMIC DNA]</scope>
    <source>
        <strain evidence="1 2">PUDD_83A45</strain>
    </source>
</reference>
<evidence type="ECO:0000313" key="2">
    <source>
        <dbReference type="Proteomes" id="UP000060016"/>
    </source>
</evidence>
<protein>
    <submittedName>
        <fullName evidence="1">Uncharacterized protein</fullName>
    </submittedName>
</protein>
<proteinExistence type="predicted"/>
<sequence length="168" mass="18498">MRRLSVVLLGLVLTACVPELPEVPDLPDLPEAEEPALEEPLLDDAPVNADHPDVFATLRIMDGDTAVREVGNFYADPDETYFFLELPAPTEISGIQGGAPKVSETKWITIGTEDEALDLFGYDTDLSLLEGRMLHLFLNPDRIFYPGDPSWPGHSPRIDEITGYTFAG</sequence>
<name>A0A0K1RBA2_9CORY</name>
<dbReference type="EMBL" id="CP012342">
    <property type="protein sequence ID" value="AKV58679.1"/>
    <property type="molecule type" value="Genomic_DNA"/>
</dbReference>
<evidence type="ECO:0000313" key="1">
    <source>
        <dbReference type="EMBL" id="AKV58679.1"/>
    </source>
</evidence>
<keyword evidence="2" id="KW-1185">Reference proteome</keyword>
<dbReference type="Proteomes" id="UP000060016">
    <property type="component" value="Chromosome"/>
</dbReference>
<dbReference type="PATRIC" id="fig|156976.3.peg.1045"/>